<keyword evidence="3" id="KW-0547">Nucleotide-binding</keyword>
<evidence type="ECO:0000256" key="1">
    <source>
        <dbReference type="ARBA" id="ARBA00022448"/>
    </source>
</evidence>
<sequence>MSSVASGTPGPTPQGAPAPGPGAAPRLELRGMTVDFGATRALADVSGSIGAGEIVGLLGHNGAGKSTLFNVLAGVVRATGGSFLLDGDEVPSGITPRQVAELGIAILHQEPALASNLSVVENLWLAQPAQRGSDRRALAERALQRVGADLDLDLPVASLSLGQRQLVGLARGLLGRDMRILLLDEPTAALGKHETDALHRLIRRFSADGVTVIYVSHRLPDILSVCERIMILSAGRLVADEPARAFTPQRLARTLAPEMVAAERTEGVAGEVALEVEYGAERLAFRRGEVVGLFGMAAGEQFRLIERLFGMHGRARYTLLGSEREVTGPLQAMRNGVHLVPADREREGLVSGLSAAENVFLPWYGSGRRGWWIDGRSGSASYDTARSALRIVGPAPTEPIDEFSGGNRQKHLLARWMFAERPEVLFLAQPTQGVDVGAKADIARAVRALARSGTAVIVASAESDEIAGLCDRAYVLVGDRATEIARTDAFDEHLLDTLLRLADDATSLHTEGIPS</sequence>
<proteinExistence type="predicted"/>
<dbReference type="InterPro" id="IPR003593">
    <property type="entry name" value="AAA+_ATPase"/>
</dbReference>
<dbReference type="Gene3D" id="3.40.50.300">
    <property type="entry name" value="P-loop containing nucleotide triphosphate hydrolases"/>
    <property type="match status" value="2"/>
</dbReference>
<keyword evidence="2" id="KW-0677">Repeat</keyword>
<keyword evidence="4 7" id="KW-0067">ATP-binding</keyword>
<organism evidence="7 8">
    <name type="scientific">Agromyces marinus</name>
    <dbReference type="NCBI Taxonomy" id="1389020"/>
    <lineage>
        <taxon>Bacteria</taxon>
        <taxon>Bacillati</taxon>
        <taxon>Actinomycetota</taxon>
        <taxon>Actinomycetes</taxon>
        <taxon>Micrococcales</taxon>
        <taxon>Microbacteriaceae</taxon>
        <taxon>Agromyces</taxon>
    </lineage>
</organism>
<evidence type="ECO:0000256" key="3">
    <source>
        <dbReference type="ARBA" id="ARBA00022741"/>
    </source>
</evidence>
<feature type="compositionally biased region" description="Pro residues" evidence="5">
    <location>
        <begin position="10"/>
        <end position="22"/>
    </location>
</feature>
<dbReference type="EMBL" id="AP027734">
    <property type="protein sequence ID" value="BDZ54883.1"/>
    <property type="molecule type" value="Genomic_DNA"/>
</dbReference>
<evidence type="ECO:0000256" key="5">
    <source>
        <dbReference type="SAM" id="MobiDB-lite"/>
    </source>
</evidence>
<accession>A0ABM8H2D2</accession>
<evidence type="ECO:0000313" key="7">
    <source>
        <dbReference type="EMBL" id="BDZ54883.1"/>
    </source>
</evidence>
<dbReference type="PROSITE" id="PS00211">
    <property type="entry name" value="ABC_TRANSPORTER_1"/>
    <property type="match status" value="1"/>
</dbReference>
<dbReference type="InterPro" id="IPR027417">
    <property type="entry name" value="P-loop_NTPase"/>
</dbReference>
<dbReference type="Proteomes" id="UP001321477">
    <property type="component" value="Chromosome"/>
</dbReference>
<dbReference type="GO" id="GO:0005524">
    <property type="term" value="F:ATP binding"/>
    <property type="evidence" value="ECO:0007669"/>
    <property type="project" value="UniProtKB-KW"/>
</dbReference>
<evidence type="ECO:0000256" key="2">
    <source>
        <dbReference type="ARBA" id="ARBA00022737"/>
    </source>
</evidence>
<dbReference type="SMART" id="SM00382">
    <property type="entry name" value="AAA"/>
    <property type="match status" value="1"/>
</dbReference>
<reference evidence="8" key="1">
    <citation type="journal article" date="2019" name="Int. J. Syst. Evol. Microbiol.">
        <title>The Global Catalogue of Microorganisms (GCM) 10K type strain sequencing project: providing services to taxonomists for standard genome sequencing and annotation.</title>
        <authorList>
            <consortium name="The Broad Institute Genomics Platform"/>
            <consortium name="The Broad Institute Genome Sequencing Center for Infectious Disease"/>
            <person name="Wu L."/>
            <person name="Ma J."/>
        </authorList>
    </citation>
    <scope>NUCLEOTIDE SEQUENCE [LARGE SCALE GENOMIC DNA]</scope>
    <source>
        <strain evidence="8">NBRC 109019</strain>
    </source>
</reference>
<evidence type="ECO:0000259" key="6">
    <source>
        <dbReference type="PROSITE" id="PS50893"/>
    </source>
</evidence>
<feature type="domain" description="ABC transporter" evidence="6">
    <location>
        <begin position="27"/>
        <end position="259"/>
    </location>
</feature>
<feature type="region of interest" description="Disordered" evidence="5">
    <location>
        <begin position="1"/>
        <end position="26"/>
    </location>
</feature>
<keyword evidence="8" id="KW-1185">Reference proteome</keyword>
<feature type="domain" description="ABC transporter" evidence="6">
    <location>
        <begin position="263"/>
        <end position="503"/>
    </location>
</feature>
<name>A0ABM8H2D2_9MICO</name>
<gene>
    <name evidence="7" type="primary">rbsA_1</name>
    <name evidence="7" type="ORF">GCM10025870_19560</name>
</gene>
<protein>
    <submittedName>
        <fullName evidence="7">Ribose import ATP-binding protein RbsA</fullName>
    </submittedName>
</protein>
<evidence type="ECO:0000256" key="4">
    <source>
        <dbReference type="ARBA" id="ARBA00022840"/>
    </source>
</evidence>
<dbReference type="InterPro" id="IPR050107">
    <property type="entry name" value="ABC_carbohydrate_import_ATPase"/>
</dbReference>
<dbReference type="InterPro" id="IPR003439">
    <property type="entry name" value="ABC_transporter-like_ATP-bd"/>
</dbReference>
<evidence type="ECO:0000313" key="8">
    <source>
        <dbReference type="Proteomes" id="UP001321477"/>
    </source>
</evidence>
<dbReference type="PANTHER" id="PTHR43790">
    <property type="entry name" value="CARBOHYDRATE TRANSPORT ATP-BINDING PROTEIN MG119-RELATED"/>
    <property type="match status" value="1"/>
</dbReference>
<keyword evidence="1" id="KW-0813">Transport</keyword>
<dbReference type="SUPFAM" id="SSF52540">
    <property type="entry name" value="P-loop containing nucleoside triphosphate hydrolases"/>
    <property type="match status" value="2"/>
</dbReference>
<dbReference type="PANTHER" id="PTHR43790:SF9">
    <property type="entry name" value="GALACTOFURANOSE TRANSPORTER ATP-BINDING PROTEIN YTFR"/>
    <property type="match status" value="1"/>
</dbReference>
<dbReference type="InterPro" id="IPR017871">
    <property type="entry name" value="ABC_transporter-like_CS"/>
</dbReference>
<dbReference type="PROSITE" id="PS50893">
    <property type="entry name" value="ABC_TRANSPORTER_2"/>
    <property type="match status" value="2"/>
</dbReference>
<dbReference type="Pfam" id="PF00005">
    <property type="entry name" value="ABC_tran"/>
    <property type="match status" value="1"/>
</dbReference>